<evidence type="ECO:0000313" key="3">
    <source>
        <dbReference type="Proteomes" id="UP000813444"/>
    </source>
</evidence>
<dbReference type="Proteomes" id="UP000813444">
    <property type="component" value="Unassembled WGS sequence"/>
</dbReference>
<evidence type="ECO:0000256" key="1">
    <source>
        <dbReference type="SAM" id="MobiDB-lite"/>
    </source>
</evidence>
<proteinExistence type="predicted"/>
<comment type="caution">
    <text evidence="2">The sequence shown here is derived from an EMBL/GenBank/DDBJ whole genome shotgun (WGS) entry which is preliminary data.</text>
</comment>
<gene>
    <name evidence="2" type="ORF">B0I35DRAFT_407202</name>
</gene>
<organism evidence="2 3">
    <name type="scientific">Stachybotrys elegans</name>
    <dbReference type="NCBI Taxonomy" id="80388"/>
    <lineage>
        <taxon>Eukaryota</taxon>
        <taxon>Fungi</taxon>
        <taxon>Dikarya</taxon>
        <taxon>Ascomycota</taxon>
        <taxon>Pezizomycotina</taxon>
        <taxon>Sordariomycetes</taxon>
        <taxon>Hypocreomycetidae</taxon>
        <taxon>Hypocreales</taxon>
        <taxon>Stachybotryaceae</taxon>
        <taxon>Stachybotrys</taxon>
    </lineage>
</organism>
<protein>
    <submittedName>
        <fullName evidence="2">Uncharacterized protein</fullName>
    </submittedName>
</protein>
<name>A0A8K0WUP6_9HYPO</name>
<feature type="compositionally biased region" description="Basic residues" evidence="1">
    <location>
        <begin position="11"/>
        <end position="24"/>
    </location>
</feature>
<dbReference type="EMBL" id="JAGPNK010000004">
    <property type="protein sequence ID" value="KAH7322760.1"/>
    <property type="molecule type" value="Genomic_DNA"/>
</dbReference>
<keyword evidence="3" id="KW-1185">Reference proteome</keyword>
<sequence>MSGRAMGKNVVKPKKENKKRRHFTRGTGTKTGDGSVGGQRWYPLTDASMMGGRIALANMKQQGSECHFIMERQVKMQCSGEVPSYFPYGAKVGRWSGSSNEMVQTGQAGKYCAKSLPDNPQVAASYGELQSDNVFAHRHHHQGCRPFSTDLISTRTCPGPRLLGCNSRG</sequence>
<feature type="region of interest" description="Disordered" evidence="1">
    <location>
        <begin position="1"/>
        <end position="40"/>
    </location>
</feature>
<dbReference type="AlphaFoldDB" id="A0A8K0WUP6"/>
<reference evidence="2" key="1">
    <citation type="journal article" date="2021" name="Nat. Commun.">
        <title>Genetic determinants of endophytism in the Arabidopsis root mycobiome.</title>
        <authorList>
            <person name="Mesny F."/>
            <person name="Miyauchi S."/>
            <person name="Thiergart T."/>
            <person name="Pickel B."/>
            <person name="Atanasova L."/>
            <person name="Karlsson M."/>
            <person name="Huettel B."/>
            <person name="Barry K.W."/>
            <person name="Haridas S."/>
            <person name="Chen C."/>
            <person name="Bauer D."/>
            <person name="Andreopoulos W."/>
            <person name="Pangilinan J."/>
            <person name="LaButti K."/>
            <person name="Riley R."/>
            <person name="Lipzen A."/>
            <person name="Clum A."/>
            <person name="Drula E."/>
            <person name="Henrissat B."/>
            <person name="Kohler A."/>
            <person name="Grigoriev I.V."/>
            <person name="Martin F.M."/>
            <person name="Hacquard S."/>
        </authorList>
    </citation>
    <scope>NUCLEOTIDE SEQUENCE</scope>
    <source>
        <strain evidence="2">MPI-CAGE-CH-0235</strain>
    </source>
</reference>
<accession>A0A8K0WUP6</accession>
<evidence type="ECO:0000313" key="2">
    <source>
        <dbReference type="EMBL" id="KAH7322760.1"/>
    </source>
</evidence>